<dbReference type="AlphaFoldDB" id="A0A6N3GXE3"/>
<organism evidence="7">
    <name type="scientific">Paraprevotella clara</name>
    <dbReference type="NCBI Taxonomy" id="454154"/>
    <lineage>
        <taxon>Bacteria</taxon>
        <taxon>Pseudomonadati</taxon>
        <taxon>Bacteroidota</taxon>
        <taxon>Bacteroidia</taxon>
        <taxon>Bacteroidales</taxon>
        <taxon>Prevotellaceae</taxon>
        <taxon>Paraprevotella</taxon>
    </lineage>
</organism>
<dbReference type="InterPro" id="IPR006103">
    <property type="entry name" value="Glyco_hydro_2_cat"/>
</dbReference>
<dbReference type="InterPro" id="IPR006104">
    <property type="entry name" value="Glyco_hydro_2_N"/>
</dbReference>
<comment type="similarity">
    <text evidence="1">Belongs to the glycosyl hydrolase 2 family.</text>
</comment>
<dbReference type="InterPro" id="IPR036156">
    <property type="entry name" value="Beta-gal/glucu_dom_sf"/>
</dbReference>
<keyword evidence="5" id="KW-0732">Signal</keyword>
<feature type="signal peptide" evidence="5">
    <location>
        <begin position="1"/>
        <end position="23"/>
    </location>
</feature>
<feature type="region of interest" description="Disordered" evidence="4">
    <location>
        <begin position="745"/>
        <end position="764"/>
    </location>
</feature>
<dbReference type="GO" id="GO:0004565">
    <property type="term" value="F:beta-galactosidase activity"/>
    <property type="evidence" value="ECO:0007669"/>
    <property type="project" value="UniProtKB-EC"/>
</dbReference>
<dbReference type="EC" id="3.2.1.23" evidence="7"/>
<dbReference type="Pfam" id="PF02836">
    <property type="entry name" value="Glyco_hydro_2_C"/>
    <property type="match status" value="1"/>
</dbReference>
<evidence type="ECO:0000259" key="6">
    <source>
        <dbReference type="PROSITE" id="PS50022"/>
    </source>
</evidence>
<evidence type="ECO:0000256" key="5">
    <source>
        <dbReference type="SAM" id="SignalP"/>
    </source>
</evidence>
<evidence type="ECO:0000256" key="2">
    <source>
        <dbReference type="ARBA" id="ARBA00022801"/>
    </source>
</evidence>
<dbReference type="PANTHER" id="PTHR42732:SF1">
    <property type="entry name" value="BETA-MANNOSIDASE"/>
    <property type="match status" value="1"/>
</dbReference>
<dbReference type="SUPFAM" id="SSF49303">
    <property type="entry name" value="beta-Galactosidase/glucuronidase domain"/>
    <property type="match status" value="1"/>
</dbReference>
<dbReference type="GO" id="GO:0005975">
    <property type="term" value="P:carbohydrate metabolic process"/>
    <property type="evidence" value="ECO:0007669"/>
    <property type="project" value="InterPro"/>
</dbReference>
<dbReference type="SUPFAM" id="SSF49785">
    <property type="entry name" value="Galactose-binding domain-like"/>
    <property type="match status" value="2"/>
</dbReference>
<dbReference type="Gene3D" id="2.60.40.10">
    <property type="entry name" value="Immunoglobulins"/>
    <property type="match status" value="2"/>
</dbReference>
<dbReference type="InterPro" id="IPR000421">
    <property type="entry name" value="FA58C"/>
</dbReference>
<dbReference type="EMBL" id="CACRUT010000031">
    <property type="protein sequence ID" value="VYU68640.1"/>
    <property type="molecule type" value="Genomic_DNA"/>
</dbReference>
<dbReference type="PRINTS" id="PR00132">
    <property type="entry name" value="GLHYDRLASE2"/>
</dbReference>
<dbReference type="RefSeq" id="WP_412441482.1">
    <property type="nucleotide sequence ID" value="NZ_CACRUT010000031.1"/>
</dbReference>
<keyword evidence="2 7" id="KW-0378">Hydrolase</keyword>
<reference evidence="7" key="1">
    <citation type="submission" date="2019-11" db="EMBL/GenBank/DDBJ databases">
        <authorList>
            <person name="Feng L."/>
        </authorList>
    </citation>
    <scope>NUCLEOTIDE SEQUENCE</scope>
    <source>
        <strain evidence="7">PclaraLFYP37</strain>
    </source>
</reference>
<dbReference type="SUPFAM" id="SSF51445">
    <property type="entry name" value="(Trans)glycosidases"/>
    <property type="match status" value="1"/>
</dbReference>
<dbReference type="PROSITE" id="PS50022">
    <property type="entry name" value="FA58C_3"/>
    <property type="match status" value="1"/>
</dbReference>
<dbReference type="InterPro" id="IPR008979">
    <property type="entry name" value="Galactose-bd-like_sf"/>
</dbReference>
<evidence type="ECO:0000256" key="3">
    <source>
        <dbReference type="ARBA" id="ARBA00023295"/>
    </source>
</evidence>
<dbReference type="InterPro" id="IPR051913">
    <property type="entry name" value="GH2_Domain-Containing"/>
</dbReference>
<dbReference type="Gene3D" id="2.60.120.260">
    <property type="entry name" value="Galactose-binding domain-like"/>
    <property type="match status" value="2"/>
</dbReference>
<evidence type="ECO:0000256" key="1">
    <source>
        <dbReference type="ARBA" id="ARBA00007401"/>
    </source>
</evidence>
<sequence>MNKRNIQLYIMRTICIICLLVHVLCFQTACTILSKTPRETTNINNTWKYAQGDYTGAEQVDYDDSSWENIGIPHSFSIPYFMAKDFYVGYGWYRKHLQLDEKDLTKKLFLEFDGVFQDAEVFVNGKLAGRHVGGYTGFSINISDCAKVGDNMVAVRVNNLWQPDVAPRAGEHVFSGGIYRNVRLVKKTPVHIAWYGTFVTTPELEEQDGKSSSVKIETELCNDSDESGTYRLETRILNEWGEEVAVTETTGRLAANECKVWMQQTEPIQEPKLWTPQTPILYKAVSSLYKDDELLDCMETPFGFRWLKWTADKGFFLNGNRLVIQGANVHQDQAGWGDAVTESAARRDVAMVKEAGFNFIRGSHYPHAPFFVQACDELGLLFWSEAPFWGIGGYGEDGSWSSSAYPVDKTHTAAFEESALLQLEEMIRIHRNHPSIVAWSVCNEAFFTAPEAMDGMRGLLRKMVNRVHQLDPTRPAAIGGAQRPIGEGRIDHIGDVAGYNGDGAIIPDFQNPGIPNIVSEYGSEISSDRPGEYNAKWGCIKQNEGWKGYPWRSGQVSWCAFDHGSIAGSMMAKLGIIDYFRIPKRYWYWYRNEYAGIAPPEWPIDSAAAKLKLEASGTIVKTDGTDDVQLLVTVCDVSGKWVSQSPDVELRIVSGPGEFPTGRSIRFEADSDIRIMDGQAAIAMRSYYAGKTIVEATSEGLEPARITITFKGGEEYKEGVTPIVERPYKRYVREGKTEVIQTFGRNNPTITSSNANEHTPGMASDGNIRTYWKASAEDKSPFWTVNTEKGLQLKEIQLHFPDEAARRYIVEASHDNNTWEVLCDKSQNMQTEQNLLLSFSEEVPTGRFVRIRFLENDKAALTEVIVKGIVLE</sequence>
<dbReference type="InterPro" id="IPR006101">
    <property type="entry name" value="Glyco_hydro_2"/>
</dbReference>
<feature type="chain" id="PRO_5026803410" evidence="5">
    <location>
        <begin position="24"/>
        <end position="872"/>
    </location>
</feature>
<gene>
    <name evidence="7" type="primary">lacZ_3</name>
    <name evidence="7" type="ORF">PCLFYP37_00657</name>
</gene>
<proteinExistence type="inferred from homology"/>
<dbReference type="Gene3D" id="3.20.20.80">
    <property type="entry name" value="Glycosidases"/>
    <property type="match status" value="1"/>
</dbReference>
<dbReference type="Pfam" id="PF00703">
    <property type="entry name" value="Glyco_hydro_2"/>
    <property type="match status" value="1"/>
</dbReference>
<dbReference type="Pfam" id="PF00754">
    <property type="entry name" value="F5_F8_type_C"/>
    <property type="match status" value="1"/>
</dbReference>
<dbReference type="Pfam" id="PF02837">
    <property type="entry name" value="Glyco_hydro_2_N"/>
    <property type="match status" value="1"/>
</dbReference>
<protein>
    <submittedName>
        <fullName evidence="7">Beta-galactosidase</fullName>
        <ecNumber evidence="7">3.2.1.23</ecNumber>
    </submittedName>
</protein>
<feature type="domain" description="F5/8 type C" evidence="6">
    <location>
        <begin position="732"/>
        <end position="869"/>
    </location>
</feature>
<name>A0A6N3GXE3_9BACT</name>
<evidence type="ECO:0000256" key="4">
    <source>
        <dbReference type="SAM" id="MobiDB-lite"/>
    </source>
</evidence>
<dbReference type="InterPro" id="IPR006102">
    <property type="entry name" value="Ig-like_GH2"/>
</dbReference>
<dbReference type="InterPro" id="IPR017853">
    <property type="entry name" value="GH"/>
</dbReference>
<keyword evidence="3 7" id="KW-0326">Glycosidase</keyword>
<dbReference type="InterPro" id="IPR013783">
    <property type="entry name" value="Ig-like_fold"/>
</dbReference>
<dbReference type="PANTHER" id="PTHR42732">
    <property type="entry name" value="BETA-GALACTOSIDASE"/>
    <property type="match status" value="1"/>
</dbReference>
<accession>A0A6N3GXE3</accession>
<feature type="compositionally biased region" description="Polar residues" evidence="4">
    <location>
        <begin position="745"/>
        <end position="757"/>
    </location>
</feature>
<evidence type="ECO:0000313" key="7">
    <source>
        <dbReference type="EMBL" id="VYU68640.1"/>
    </source>
</evidence>